<feature type="transmembrane region" description="Helical" evidence="1">
    <location>
        <begin position="21"/>
        <end position="40"/>
    </location>
</feature>
<keyword evidence="1" id="KW-0472">Membrane</keyword>
<gene>
    <name evidence="2" type="ORF">WMO43_11950</name>
</gene>
<dbReference type="EMBL" id="JBBMEX010000014">
    <property type="protein sequence ID" value="MEQ2558574.1"/>
    <property type="molecule type" value="Genomic_DNA"/>
</dbReference>
<proteinExistence type="predicted"/>
<reference evidence="2 3" key="1">
    <citation type="submission" date="2024-03" db="EMBL/GenBank/DDBJ databases">
        <title>Human intestinal bacterial collection.</title>
        <authorList>
            <person name="Pauvert C."/>
            <person name="Hitch T.C.A."/>
            <person name="Clavel T."/>
        </authorList>
    </citation>
    <scope>NUCLEOTIDE SEQUENCE [LARGE SCALE GENOMIC DNA]</scope>
    <source>
        <strain evidence="2 3">CLA-AA-H185</strain>
    </source>
</reference>
<evidence type="ECO:0000313" key="3">
    <source>
        <dbReference type="Proteomes" id="UP001454489"/>
    </source>
</evidence>
<evidence type="ECO:0000256" key="1">
    <source>
        <dbReference type="SAM" id="Phobius"/>
    </source>
</evidence>
<sequence>MKNDRQNTKMLKGIKAKLLKILLPCIAIAIISIIVISYMASKKIIVQEAKIC</sequence>
<comment type="caution">
    <text evidence="2">The sequence shown here is derived from an EMBL/GenBank/DDBJ whole genome shotgun (WGS) entry which is preliminary data.</text>
</comment>
<keyword evidence="1" id="KW-1133">Transmembrane helix</keyword>
<evidence type="ECO:0000313" key="2">
    <source>
        <dbReference type="EMBL" id="MEQ2558574.1"/>
    </source>
</evidence>
<organism evidence="2 3">
    <name type="scientific">Maccoyibacter intestinihominis</name>
    <dbReference type="NCBI Taxonomy" id="3133499"/>
    <lineage>
        <taxon>Bacteria</taxon>
        <taxon>Bacillati</taxon>
        <taxon>Bacillota</taxon>
        <taxon>Clostridia</taxon>
        <taxon>Lachnospirales</taxon>
        <taxon>Lachnospiraceae</taxon>
        <taxon>Maccoyibacter</taxon>
    </lineage>
</organism>
<keyword evidence="3" id="KW-1185">Reference proteome</keyword>
<name>A0ABV1HFT0_9FIRM</name>
<keyword evidence="1" id="KW-0812">Transmembrane</keyword>
<accession>A0ABV1HFT0</accession>
<dbReference type="RefSeq" id="WP_353531365.1">
    <property type="nucleotide sequence ID" value="NZ_JBBMEX010000014.1"/>
</dbReference>
<protein>
    <submittedName>
        <fullName evidence="2">Uncharacterized protein</fullName>
    </submittedName>
</protein>
<dbReference type="Proteomes" id="UP001454489">
    <property type="component" value="Unassembled WGS sequence"/>
</dbReference>